<organism evidence="2 3">
    <name type="scientific">Kingdonia uniflora</name>
    <dbReference type="NCBI Taxonomy" id="39325"/>
    <lineage>
        <taxon>Eukaryota</taxon>
        <taxon>Viridiplantae</taxon>
        <taxon>Streptophyta</taxon>
        <taxon>Embryophyta</taxon>
        <taxon>Tracheophyta</taxon>
        <taxon>Spermatophyta</taxon>
        <taxon>Magnoliopsida</taxon>
        <taxon>Ranunculales</taxon>
        <taxon>Circaeasteraceae</taxon>
        <taxon>Kingdonia</taxon>
    </lineage>
</organism>
<name>A0A7J7MP59_9MAGN</name>
<dbReference type="InterPro" id="IPR053151">
    <property type="entry name" value="RNase_H-like"/>
</dbReference>
<dbReference type="InterPro" id="IPR044730">
    <property type="entry name" value="RNase_H-like_dom_plant"/>
</dbReference>
<feature type="domain" description="RNase H type-1" evidence="1">
    <location>
        <begin position="54"/>
        <end position="125"/>
    </location>
</feature>
<dbReference type="SUPFAM" id="SSF53098">
    <property type="entry name" value="Ribonuclease H-like"/>
    <property type="match status" value="1"/>
</dbReference>
<dbReference type="PANTHER" id="PTHR47723:SF19">
    <property type="entry name" value="POLYNUCLEOTIDYL TRANSFERASE, RIBONUCLEASE H-LIKE SUPERFAMILY PROTEIN"/>
    <property type="match status" value="1"/>
</dbReference>
<dbReference type="Proteomes" id="UP000541444">
    <property type="component" value="Unassembled WGS sequence"/>
</dbReference>
<dbReference type="GO" id="GO:0004523">
    <property type="term" value="F:RNA-DNA hybrid ribonuclease activity"/>
    <property type="evidence" value="ECO:0007669"/>
    <property type="project" value="InterPro"/>
</dbReference>
<dbReference type="Gene3D" id="3.30.420.10">
    <property type="entry name" value="Ribonuclease H-like superfamily/Ribonuclease H"/>
    <property type="match status" value="1"/>
</dbReference>
<evidence type="ECO:0000313" key="3">
    <source>
        <dbReference type="Proteomes" id="UP000541444"/>
    </source>
</evidence>
<evidence type="ECO:0000259" key="1">
    <source>
        <dbReference type="PROSITE" id="PS50879"/>
    </source>
</evidence>
<gene>
    <name evidence="2" type="ORF">GIB67_017812</name>
</gene>
<accession>A0A7J7MP59</accession>
<dbReference type="EMBL" id="JACGCM010001311">
    <property type="protein sequence ID" value="KAF6156676.1"/>
    <property type="molecule type" value="Genomic_DNA"/>
</dbReference>
<reference evidence="2 3" key="1">
    <citation type="journal article" date="2020" name="IScience">
        <title>Genome Sequencing of the Endangered Kingdonia uniflora (Circaeasteraceae, Ranunculales) Reveals Potential Mechanisms of Evolutionary Specialization.</title>
        <authorList>
            <person name="Sun Y."/>
            <person name="Deng T."/>
            <person name="Zhang A."/>
            <person name="Moore M.J."/>
            <person name="Landis J.B."/>
            <person name="Lin N."/>
            <person name="Zhang H."/>
            <person name="Zhang X."/>
            <person name="Huang J."/>
            <person name="Zhang X."/>
            <person name="Sun H."/>
            <person name="Wang H."/>
        </authorList>
    </citation>
    <scope>NUCLEOTIDE SEQUENCE [LARGE SCALE GENOMIC DNA]</scope>
    <source>
        <strain evidence="2">TB1705</strain>
        <tissue evidence="2">Leaf</tissue>
    </source>
</reference>
<keyword evidence="3" id="KW-1185">Reference proteome</keyword>
<dbReference type="AlphaFoldDB" id="A0A7J7MP59"/>
<dbReference type="PROSITE" id="PS50879">
    <property type="entry name" value="RNASE_H_1"/>
    <property type="match status" value="1"/>
</dbReference>
<dbReference type="PANTHER" id="PTHR47723">
    <property type="entry name" value="OS05G0353850 PROTEIN"/>
    <property type="match status" value="1"/>
</dbReference>
<dbReference type="InterPro" id="IPR002156">
    <property type="entry name" value="RNaseH_domain"/>
</dbReference>
<dbReference type="GO" id="GO:0003676">
    <property type="term" value="F:nucleic acid binding"/>
    <property type="evidence" value="ECO:0007669"/>
    <property type="project" value="InterPro"/>
</dbReference>
<protein>
    <recommendedName>
        <fullName evidence="1">RNase H type-1 domain-containing protein</fullName>
    </recommendedName>
</protein>
<dbReference type="OrthoDB" id="1752183at2759"/>
<dbReference type="InterPro" id="IPR012337">
    <property type="entry name" value="RNaseH-like_sf"/>
</dbReference>
<dbReference type="CDD" id="cd06222">
    <property type="entry name" value="RNase_H_like"/>
    <property type="match status" value="1"/>
</dbReference>
<proteinExistence type="predicted"/>
<dbReference type="InterPro" id="IPR036397">
    <property type="entry name" value="RNaseH_sf"/>
</dbReference>
<comment type="caution">
    <text evidence="2">The sequence shown here is derived from an EMBL/GenBank/DDBJ whole genome shotgun (WGS) entry which is preliminary data.</text>
</comment>
<evidence type="ECO:0000313" key="2">
    <source>
        <dbReference type="EMBL" id="KAF6156676.1"/>
    </source>
</evidence>
<sequence>MKRQILNAIQDATTLSVGSMQNSIFDLQIIAKFGVLSKARKPSRVRSVYWSLLEPGEVKINTDGAALRNPGKGGADAVFRTSDGEVLVAISVGLPIVTSFSAECSTIIESLEHCSWVEGDSVAAI</sequence>